<evidence type="ECO:0000313" key="8">
    <source>
        <dbReference type="Proteomes" id="UP000078284"/>
    </source>
</evidence>
<evidence type="ECO:0000256" key="2">
    <source>
        <dbReference type="ARBA" id="ARBA00022676"/>
    </source>
</evidence>
<dbReference type="PANTHER" id="PTHR31288:SF27">
    <property type="entry name" value="O-FUCOSYLTRANSFERASE 4"/>
    <property type="match status" value="1"/>
</dbReference>
<evidence type="ECO:0000313" key="7">
    <source>
        <dbReference type="EMBL" id="OAP12899.1"/>
    </source>
</evidence>
<reference evidence="8" key="1">
    <citation type="journal article" date="2016" name="Proc. Natl. Acad. Sci. U.S.A.">
        <title>Chromosome-level assembly of Arabidopsis thaliana Ler reveals the extent of translocation and inversion polymorphisms.</title>
        <authorList>
            <person name="Zapata L."/>
            <person name="Ding J."/>
            <person name="Willing E.M."/>
            <person name="Hartwig B."/>
            <person name="Bezdan D."/>
            <person name="Jiao W.B."/>
            <person name="Patel V."/>
            <person name="Velikkakam James G."/>
            <person name="Koornneef M."/>
            <person name="Ossowski S."/>
            <person name="Schneeberger K."/>
        </authorList>
    </citation>
    <scope>NUCLEOTIDE SEQUENCE [LARGE SCALE GENOMIC DNA]</scope>
    <source>
        <strain evidence="8">cv. Landsberg erecta</strain>
    </source>
</reference>
<evidence type="ECO:0000256" key="6">
    <source>
        <dbReference type="ARBA" id="ARBA00030350"/>
    </source>
</evidence>
<dbReference type="AlphaFoldDB" id="A0A178W300"/>
<dbReference type="GO" id="GO:0006004">
    <property type="term" value="P:fucose metabolic process"/>
    <property type="evidence" value="ECO:0007669"/>
    <property type="project" value="UniProtKB-KW"/>
</dbReference>
<evidence type="ECO:0000256" key="4">
    <source>
        <dbReference type="ARBA" id="ARBA00023253"/>
    </source>
</evidence>
<dbReference type="EMBL" id="LUHQ01000001">
    <property type="protein sequence ID" value="OAP12899.1"/>
    <property type="molecule type" value="Genomic_DNA"/>
</dbReference>
<evidence type="ECO:0000256" key="3">
    <source>
        <dbReference type="ARBA" id="ARBA00022679"/>
    </source>
</evidence>
<dbReference type="InterPro" id="IPR024709">
    <property type="entry name" value="FucosylTrfase_pln"/>
</dbReference>
<gene>
    <name evidence="7" type="ordered locus">AXX17_At1g15650</name>
</gene>
<dbReference type="PANTHER" id="PTHR31288">
    <property type="entry name" value="O-FUCOSYLTRANSFERASE FAMILY PROTEIN"/>
    <property type="match status" value="1"/>
</dbReference>
<keyword evidence="3" id="KW-0808">Transferase</keyword>
<evidence type="ECO:0000256" key="1">
    <source>
        <dbReference type="ARBA" id="ARBA00007737"/>
    </source>
</evidence>
<name>A0A178W300_ARATH</name>
<organism evidence="7 8">
    <name type="scientific">Arabidopsis thaliana</name>
    <name type="common">Mouse-ear cress</name>
    <dbReference type="NCBI Taxonomy" id="3702"/>
    <lineage>
        <taxon>Eukaryota</taxon>
        <taxon>Viridiplantae</taxon>
        <taxon>Streptophyta</taxon>
        <taxon>Embryophyta</taxon>
        <taxon>Tracheophyta</taxon>
        <taxon>Spermatophyta</taxon>
        <taxon>Magnoliopsida</taxon>
        <taxon>eudicotyledons</taxon>
        <taxon>Gunneridae</taxon>
        <taxon>Pentapetalae</taxon>
        <taxon>rosids</taxon>
        <taxon>malvids</taxon>
        <taxon>Brassicales</taxon>
        <taxon>Brassicaceae</taxon>
        <taxon>Camelineae</taxon>
        <taxon>Arabidopsis</taxon>
    </lineage>
</organism>
<dbReference type="GO" id="GO:0016757">
    <property type="term" value="F:glycosyltransferase activity"/>
    <property type="evidence" value="ECO:0007669"/>
    <property type="project" value="UniProtKB-KW"/>
</dbReference>
<keyword evidence="4" id="KW-0294">Fucose metabolism</keyword>
<dbReference type="Pfam" id="PF10250">
    <property type="entry name" value="O-FucT"/>
    <property type="match status" value="1"/>
</dbReference>
<dbReference type="Proteomes" id="UP000078284">
    <property type="component" value="Chromosome 1"/>
</dbReference>
<dbReference type="InterPro" id="IPR019378">
    <property type="entry name" value="GDP-Fuc_O-FucTrfase"/>
</dbReference>
<dbReference type="ExpressionAtlas" id="A0A178W300">
    <property type="expression patterns" value="baseline and differential"/>
</dbReference>
<sequence>MLQDMVAFSCCVFDGGDQEKQDMIAARERGWKGKFTKPGRVIRPGANRLNGKCPLTPLEVGLMLRGMGFNKSTYIFLAAGPIYSANRTMAPLLEMFPNLQTKEMLASEEDLAPFKNFSSRMAAIDYTVCLHSEVFVTTQGGNFPHFLMGHRRYLFGGHSKTIRPDKRKLAVLFDNPKLGWKSFKRQMLSMRSHSDSKGFELKRSSDSIYIFPCPDCMCRKNKTTASAT</sequence>
<keyword evidence="5" id="KW-0119">Carbohydrate metabolism</keyword>
<comment type="caution">
    <text evidence="7">The sequence shown here is derived from an EMBL/GenBank/DDBJ whole genome shotgun (WGS) entry which is preliminary data.</text>
</comment>
<comment type="similarity">
    <text evidence="1">Belongs to the glycosyltransferase GT106 family.</text>
</comment>
<accession>A0A178W300</accession>
<protein>
    <recommendedName>
        <fullName evidence="6">O-fucosyltransferase family protein</fullName>
    </recommendedName>
</protein>
<proteinExistence type="inferred from homology"/>
<keyword evidence="2" id="KW-0328">Glycosyltransferase</keyword>
<evidence type="ECO:0000256" key="5">
    <source>
        <dbReference type="ARBA" id="ARBA00023277"/>
    </source>
</evidence>